<protein>
    <submittedName>
        <fullName evidence="3">Uncharacterized protein</fullName>
    </submittedName>
</protein>
<dbReference type="WBParaSite" id="PDA_v2.g7361.t1">
    <property type="protein sequence ID" value="PDA_v2.g7361.t1"/>
    <property type="gene ID" value="PDA_v2.g7361"/>
</dbReference>
<evidence type="ECO:0000313" key="3">
    <source>
        <dbReference type="WBParaSite" id="PDA_v2.g7361.t1"/>
    </source>
</evidence>
<accession>A0A914R719</accession>
<dbReference type="AlphaFoldDB" id="A0A914R719"/>
<feature type="coiled-coil region" evidence="1">
    <location>
        <begin position="5"/>
        <end position="83"/>
    </location>
</feature>
<dbReference type="Proteomes" id="UP000887578">
    <property type="component" value="Unplaced"/>
</dbReference>
<proteinExistence type="predicted"/>
<keyword evidence="2" id="KW-1185">Reference proteome</keyword>
<evidence type="ECO:0000256" key="1">
    <source>
        <dbReference type="SAM" id="Coils"/>
    </source>
</evidence>
<keyword evidence="1" id="KW-0175">Coiled coil</keyword>
<evidence type="ECO:0000313" key="2">
    <source>
        <dbReference type="Proteomes" id="UP000887578"/>
    </source>
</evidence>
<sequence>MQEQMTENNARIEELEGQLMALMDKQQLIINDLEFMESQYELTYRKHLNAIEKLEKRRAELQKEKQEHNRAQKELRLTKLALEQSSNKSTQLYAQAVQVSYIHKNWEESVTQRFNSVKDDVNKIFSYAMKFNEENKEYLENYTIYAKESGEKHLTTIEAKYVCF</sequence>
<reference evidence="3" key="1">
    <citation type="submission" date="2022-11" db="UniProtKB">
        <authorList>
            <consortium name="WormBaseParasite"/>
        </authorList>
    </citation>
    <scope>IDENTIFICATION</scope>
</reference>
<name>A0A914R719_9BILA</name>
<organism evidence="2 3">
    <name type="scientific">Panagrolaimus davidi</name>
    <dbReference type="NCBI Taxonomy" id="227884"/>
    <lineage>
        <taxon>Eukaryota</taxon>
        <taxon>Metazoa</taxon>
        <taxon>Ecdysozoa</taxon>
        <taxon>Nematoda</taxon>
        <taxon>Chromadorea</taxon>
        <taxon>Rhabditida</taxon>
        <taxon>Tylenchina</taxon>
        <taxon>Panagrolaimomorpha</taxon>
        <taxon>Panagrolaimoidea</taxon>
        <taxon>Panagrolaimidae</taxon>
        <taxon>Panagrolaimus</taxon>
    </lineage>
</organism>